<comment type="caution">
    <text evidence="3">The sequence shown here is derived from an EMBL/GenBank/DDBJ whole genome shotgun (WGS) entry which is preliminary data.</text>
</comment>
<reference evidence="3" key="1">
    <citation type="submission" date="2022-04" db="EMBL/GenBank/DDBJ databases">
        <title>A functionally conserved STORR gene fusion in Papaver species that diverged 16.8 million years ago.</title>
        <authorList>
            <person name="Catania T."/>
        </authorList>
    </citation>
    <scope>NUCLEOTIDE SEQUENCE</scope>
    <source>
        <strain evidence="3">S-188037</strain>
    </source>
</reference>
<sequence>MSSSINRSPPPAELRSLTENGSATYLSTNNPLLDFFFHVVPDTPHETVVERLAKAWKHDPLTSLKLICNLRGLGGTGDSDKEGFYAAALWLHEYHPKTLAANLKAMSEFGYLKDLPEILFRLHRKTLKDAWCDEKLSVPLEVRTLKAASVVGGATAISLRGYRHLIKINYGATRGKFCSGMYLSGVWEESEKRVYVNPNQRKVKEISEKSNNEDFIVVAKPDDEKTERRNAVVDAAYSYGMYAWTAEYDYDTDYYYDYYYNYIEPSDLSNYVRMRGSLNLGDFVVPKKNKNLREQLDLRKKKSRKANTPAKRAVERYANDAAYRYLHDRISDLFAELLISDLKYLNSGEVGKISLASKWCPSLDSSFDRATLLCESIARRIFLRNLNPEYENIEEAHYAYKIRNRLRKEYLVPLRKVLALPEVYVSSTNWERLLYNRVSAVAMKEYQSFFLENDKERFNKYLESVKQVKTKIAAGALLPHEILASLNHGNCDVAELQWRRMVDDMSKIGILTNCLSISDVSRSMSGTPMEVSVALGLLISEMSQQPWKGKLITFSTDPQLHEIKGDDLKSKTEFIKRMKWGMPTDFQKVFDRILKEAVDGNLKEDQMIKRLFVFSDMEFKEASYSSHRQSGKRAVWETDYQVIQKKFRAKGYMNVPEIVFWNLRESSSTPVLSQQKGVAMLSGYSKNLVKLFLEGDIGELFPVRMMEKAISGEEYNQLVVVD</sequence>
<evidence type="ECO:0000313" key="4">
    <source>
        <dbReference type="Proteomes" id="UP001202328"/>
    </source>
</evidence>
<feature type="domain" description="DUF2828" evidence="1">
    <location>
        <begin position="18"/>
        <end position="510"/>
    </location>
</feature>
<dbReference type="InterPro" id="IPR058580">
    <property type="entry name" value="DUF2828"/>
</dbReference>
<organism evidence="3 4">
    <name type="scientific">Papaver atlanticum</name>
    <dbReference type="NCBI Taxonomy" id="357466"/>
    <lineage>
        <taxon>Eukaryota</taxon>
        <taxon>Viridiplantae</taxon>
        <taxon>Streptophyta</taxon>
        <taxon>Embryophyta</taxon>
        <taxon>Tracheophyta</taxon>
        <taxon>Spermatophyta</taxon>
        <taxon>Magnoliopsida</taxon>
        <taxon>Ranunculales</taxon>
        <taxon>Papaveraceae</taxon>
        <taxon>Papaveroideae</taxon>
        <taxon>Papaver</taxon>
    </lineage>
</organism>
<dbReference type="PANTHER" id="PTHR31373:SF27">
    <property type="entry name" value="TROVE DOMAIN-CONTAINING PROTEIN"/>
    <property type="match status" value="1"/>
</dbReference>
<proteinExistence type="predicted"/>
<protein>
    <submittedName>
        <fullName evidence="3">Uncharacterized protein</fullName>
    </submittedName>
</protein>
<dbReference type="PIRSF" id="PIRSF015417">
    <property type="entry name" value="T31B5_30_vWA"/>
    <property type="match status" value="1"/>
</dbReference>
<dbReference type="Gene3D" id="3.40.50.410">
    <property type="entry name" value="von Willebrand factor, type A domain"/>
    <property type="match status" value="1"/>
</dbReference>
<dbReference type="InterPro" id="IPR011205">
    <property type="entry name" value="UCP015417_vWA"/>
</dbReference>
<dbReference type="InterPro" id="IPR036465">
    <property type="entry name" value="vWFA_dom_sf"/>
</dbReference>
<dbReference type="Pfam" id="PF25043">
    <property type="entry name" value="DUF7788"/>
    <property type="match status" value="1"/>
</dbReference>
<gene>
    <name evidence="3" type="ORF">MKW98_020745</name>
</gene>
<accession>A0AAD4XY35</accession>
<evidence type="ECO:0000259" key="2">
    <source>
        <dbReference type="Pfam" id="PF25043"/>
    </source>
</evidence>
<feature type="domain" description="DUF7788" evidence="2">
    <location>
        <begin position="513"/>
        <end position="696"/>
    </location>
</feature>
<dbReference type="PANTHER" id="PTHR31373">
    <property type="entry name" value="OS06G0652100 PROTEIN"/>
    <property type="match status" value="1"/>
</dbReference>
<keyword evidence="4" id="KW-1185">Reference proteome</keyword>
<evidence type="ECO:0000313" key="3">
    <source>
        <dbReference type="EMBL" id="KAI3958103.1"/>
    </source>
</evidence>
<name>A0AAD4XY35_9MAGN</name>
<dbReference type="Pfam" id="PF11443">
    <property type="entry name" value="DUF2828"/>
    <property type="match status" value="1"/>
</dbReference>
<evidence type="ECO:0000259" key="1">
    <source>
        <dbReference type="Pfam" id="PF11443"/>
    </source>
</evidence>
<dbReference type="InterPro" id="IPR056690">
    <property type="entry name" value="DUF7788"/>
</dbReference>
<dbReference type="Proteomes" id="UP001202328">
    <property type="component" value="Unassembled WGS sequence"/>
</dbReference>
<dbReference type="AlphaFoldDB" id="A0AAD4XY35"/>
<dbReference type="EMBL" id="JAJJMB010001184">
    <property type="protein sequence ID" value="KAI3958103.1"/>
    <property type="molecule type" value="Genomic_DNA"/>
</dbReference>